<dbReference type="RefSeq" id="XP_022465703.1">
    <property type="nucleotide sequence ID" value="XM_022609292.1"/>
</dbReference>
<feature type="compositionally biased region" description="Low complexity" evidence="6">
    <location>
        <begin position="563"/>
        <end position="575"/>
    </location>
</feature>
<dbReference type="STRING" id="1071383.J7RP81"/>
<organism evidence="8 9">
    <name type="scientific">Huiozyma naganishii (strain ATCC MYA-139 / BCRC 22969 / CBS 8797 / KCTC 17520 / NBRC 10181 / NCYC 3082 / Yp74L-3)</name>
    <name type="common">Yeast</name>
    <name type="synonym">Kazachstania naganishii</name>
    <dbReference type="NCBI Taxonomy" id="1071383"/>
    <lineage>
        <taxon>Eukaryota</taxon>
        <taxon>Fungi</taxon>
        <taxon>Dikarya</taxon>
        <taxon>Ascomycota</taxon>
        <taxon>Saccharomycotina</taxon>
        <taxon>Saccharomycetes</taxon>
        <taxon>Saccharomycetales</taxon>
        <taxon>Saccharomycetaceae</taxon>
        <taxon>Huiozyma</taxon>
    </lineage>
</organism>
<sequence>MLPIGRVSALSVFLLSLLGATTVFAAFLGIDFGTQNVKAMALAPNVPLEMVLSPEAKRKDVSGLGIRNLPRAAGGKKAQEVERFYGSSVGSLVTRFPQNMALHLKPLLGMTMNDTDVVEKYLSEHPGVNLTSTKRSNIAFVIDGIEYPVEELVGMNLNEILHRCDAMLDDRNTVANEHVELFSLSVPEFYTQRQRMSLIDAASFIERAKGAYLVNDGLAVAMDFVLRNPSLEKDKTHHFIVYDMGSGSTRATLVSAVVPSNSSIPTKIEFEGYGYTTEVAGSHLTNIIADLIVDKFLEKNSKIKRDTLMSNAKSIAKINQVAEKMKLVLSANTDASGSIESLINDLDFKVEISREEFERSMSSLNKLITHPLEEAVSFQFGNSSNRVQLKDVDGVILTGGSTRVPFVQQALLDVLRADQIMKKVNADESTVNGITLRGVQMANIFKMKPLDIVDRSIFSYTIQFTNETGVFTETLFDVGATYPQEKKLILSATTAAEKFNVKLFENDKPLQTLDVEMVPGYTKSSCPKGVSYDMNFKLNEIRCLELTDIQVTCLEDDQTPIVTSKGNASASNSTATEKKKASKKNKRFSPAYELIDPVIAKLSYGERIDYMKHLNKLDRNDKRRFELQEAKNLLESSLYEARSVITDEDVAANGPPSELKKLNELVPKYLEWLENDSDNAKKSEFEEKKLKIDASKNKVLNYMAVAGDPLGDAEFQQFLDFSKQVLEFVDNARNRSTASLIAYQQELNETKFNFTKAYDDVKVPPYLLTPFEKWSEDVVFLNQTQRGVEHQLKDKTFAGLDREARYELKAGLSRLLDSVGKFDVVENVVQYRLQECKAAYERKLKVEKKRAMRQLQKSLKSKADEKSATASNSTIELTTSATTKSPLSSPSTSTTIDLHDEL</sequence>
<dbReference type="Gene3D" id="1.20.1270.10">
    <property type="match status" value="1"/>
</dbReference>
<dbReference type="Gene3D" id="3.30.420.40">
    <property type="match status" value="2"/>
</dbReference>
<dbReference type="InterPro" id="IPR013126">
    <property type="entry name" value="Hsp_70_fam"/>
</dbReference>
<dbReference type="eggNOG" id="KOG0104">
    <property type="taxonomic scope" value="Eukaryota"/>
</dbReference>
<reference evidence="8 9" key="1">
    <citation type="journal article" date="2011" name="Proc. Natl. Acad. Sci. U.S.A.">
        <title>Evolutionary erosion of yeast sex chromosomes by mating-type switching accidents.</title>
        <authorList>
            <person name="Gordon J.L."/>
            <person name="Armisen D."/>
            <person name="Proux-Wera E."/>
            <person name="Oheigeartaigh S.S."/>
            <person name="Byrne K.P."/>
            <person name="Wolfe K.H."/>
        </authorList>
    </citation>
    <scope>NUCLEOTIDE SEQUENCE [LARGE SCALE GENOMIC DNA]</scope>
    <source>
        <strain evidence="9">ATCC MYA-139 / BCRC 22969 / CBS 8797 / CCRC 22969 / KCTC 17520 / NBRC 10181 / NCYC 3082</strain>
    </source>
</reference>
<dbReference type="PANTHER" id="PTHR45639:SF3">
    <property type="entry name" value="HYPOXIA UP-REGULATED PROTEIN 1"/>
    <property type="match status" value="1"/>
</dbReference>
<dbReference type="PROSITE" id="PS00329">
    <property type="entry name" value="HSP70_2"/>
    <property type="match status" value="1"/>
</dbReference>
<dbReference type="KEGG" id="kng:KNAG_0H00420"/>
<dbReference type="EMBL" id="HE978321">
    <property type="protein sequence ID" value="CCK71458.1"/>
    <property type="molecule type" value="Genomic_DNA"/>
</dbReference>
<dbReference type="InterPro" id="IPR029048">
    <property type="entry name" value="HSP70_C_sf"/>
</dbReference>
<keyword evidence="5" id="KW-0143">Chaperone</keyword>
<keyword evidence="9" id="KW-1185">Reference proteome</keyword>
<dbReference type="Pfam" id="PF00012">
    <property type="entry name" value="HSP70"/>
    <property type="match status" value="1"/>
</dbReference>
<accession>J7RP81</accession>
<dbReference type="GeneID" id="34527190"/>
<dbReference type="PROSITE" id="PS01036">
    <property type="entry name" value="HSP70_3"/>
    <property type="match status" value="1"/>
</dbReference>
<dbReference type="GO" id="GO:0030968">
    <property type="term" value="P:endoplasmic reticulum unfolded protein response"/>
    <property type="evidence" value="ECO:0007669"/>
    <property type="project" value="TreeGrafter"/>
</dbReference>
<name>J7RP81_HUIN7</name>
<evidence type="ECO:0000256" key="3">
    <source>
        <dbReference type="ARBA" id="ARBA00022741"/>
    </source>
</evidence>
<comment type="subcellular location">
    <subcellularLocation>
        <location evidence="1">Endoplasmic reticulum lumen</location>
    </subcellularLocation>
</comment>
<dbReference type="Proteomes" id="UP000006310">
    <property type="component" value="Chromosome 8"/>
</dbReference>
<dbReference type="InterPro" id="IPR018181">
    <property type="entry name" value="Heat_shock_70_CS"/>
</dbReference>
<dbReference type="GO" id="GO:0034663">
    <property type="term" value="C:endoplasmic reticulum chaperone complex"/>
    <property type="evidence" value="ECO:0007669"/>
    <property type="project" value="TreeGrafter"/>
</dbReference>
<proteinExistence type="predicted"/>
<dbReference type="PANTHER" id="PTHR45639">
    <property type="entry name" value="HSC70CB, ISOFORM G-RELATED"/>
    <property type="match status" value="1"/>
</dbReference>
<feature type="compositionally biased region" description="Low complexity" evidence="6">
    <location>
        <begin position="877"/>
        <end position="895"/>
    </location>
</feature>
<dbReference type="PRINTS" id="PR00301">
    <property type="entry name" value="HEATSHOCK70"/>
</dbReference>
<dbReference type="SUPFAM" id="SSF53067">
    <property type="entry name" value="Actin-like ATPase domain"/>
    <property type="match status" value="2"/>
</dbReference>
<dbReference type="AlphaFoldDB" id="J7RP81"/>
<keyword evidence="3" id="KW-0547">Nucleotide-binding</keyword>
<dbReference type="GO" id="GO:0000774">
    <property type="term" value="F:adenyl-nucleotide exchange factor activity"/>
    <property type="evidence" value="ECO:0007669"/>
    <property type="project" value="EnsemblFungi"/>
</dbReference>
<evidence type="ECO:0000256" key="2">
    <source>
        <dbReference type="ARBA" id="ARBA00022729"/>
    </source>
</evidence>
<dbReference type="GO" id="GO:0005524">
    <property type="term" value="F:ATP binding"/>
    <property type="evidence" value="ECO:0007669"/>
    <property type="project" value="UniProtKB-KW"/>
</dbReference>
<dbReference type="Gene3D" id="3.30.30.30">
    <property type="match status" value="1"/>
</dbReference>
<feature type="signal peptide" evidence="7">
    <location>
        <begin position="1"/>
        <end position="25"/>
    </location>
</feature>
<gene>
    <name evidence="8" type="primary">KNAG0H00420</name>
    <name evidence="8" type="ordered locus">KNAG_0H00420</name>
</gene>
<dbReference type="GO" id="GO:0031204">
    <property type="term" value="P:post-translational protein targeting to membrane, translocation"/>
    <property type="evidence" value="ECO:0007669"/>
    <property type="project" value="EnsemblFungi"/>
</dbReference>
<evidence type="ECO:0000256" key="7">
    <source>
        <dbReference type="SAM" id="SignalP"/>
    </source>
</evidence>
<dbReference type="OrthoDB" id="10262720at2759"/>
<evidence type="ECO:0000313" key="9">
    <source>
        <dbReference type="Proteomes" id="UP000006310"/>
    </source>
</evidence>
<dbReference type="GO" id="GO:0005788">
    <property type="term" value="C:endoplasmic reticulum lumen"/>
    <property type="evidence" value="ECO:0007669"/>
    <property type="project" value="UniProtKB-SubCell"/>
</dbReference>
<feature type="region of interest" description="Disordered" evidence="6">
    <location>
        <begin position="562"/>
        <end position="582"/>
    </location>
</feature>
<evidence type="ECO:0000256" key="1">
    <source>
        <dbReference type="ARBA" id="ARBA00004319"/>
    </source>
</evidence>
<keyword evidence="2 7" id="KW-0732">Signal</keyword>
<dbReference type="GO" id="GO:0051082">
    <property type="term" value="F:unfolded protein binding"/>
    <property type="evidence" value="ECO:0007669"/>
    <property type="project" value="EnsemblFungi"/>
</dbReference>
<dbReference type="HOGENOM" id="CLU_005965_5_0_1"/>
<dbReference type="GO" id="GO:0140662">
    <property type="term" value="F:ATP-dependent protein folding chaperone"/>
    <property type="evidence" value="ECO:0007669"/>
    <property type="project" value="InterPro"/>
</dbReference>
<feature type="chain" id="PRO_5003796311" evidence="7">
    <location>
        <begin position="26"/>
        <end position="902"/>
    </location>
</feature>
<dbReference type="InterPro" id="IPR043129">
    <property type="entry name" value="ATPase_NBD"/>
</dbReference>
<evidence type="ECO:0000256" key="5">
    <source>
        <dbReference type="ARBA" id="ARBA00023186"/>
    </source>
</evidence>
<evidence type="ECO:0000256" key="6">
    <source>
        <dbReference type="SAM" id="MobiDB-lite"/>
    </source>
</evidence>
<dbReference type="Gene3D" id="3.90.640.10">
    <property type="entry name" value="Actin, Chain A, domain 4"/>
    <property type="match status" value="1"/>
</dbReference>
<evidence type="ECO:0000313" key="8">
    <source>
        <dbReference type="EMBL" id="CCK71458.1"/>
    </source>
</evidence>
<dbReference type="SUPFAM" id="SSF100934">
    <property type="entry name" value="Heat shock protein 70kD (HSP70), C-terminal subdomain"/>
    <property type="match status" value="1"/>
</dbReference>
<dbReference type="OMA" id="DYGQQNI"/>
<feature type="region of interest" description="Disordered" evidence="6">
    <location>
        <begin position="857"/>
        <end position="902"/>
    </location>
</feature>
<evidence type="ECO:0000256" key="4">
    <source>
        <dbReference type="ARBA" id="ARBA00022840"/>
    </source>
</evidence>
<protein>
    <submittedName>
        <fullName evidence="8">Uncharacterized protein</fullName>
    </submittedName>
</protein>
<reference evidence="9" key="2">
    <citation type="submission" date="2012-08" db="EMBL/GenBank/DDBJ databases">
        <title>Genome sequence of Kazachstania naganishii.</title>
        <authorList>
            <person name="Gordon J.L."/>
            <person name="Armisen D."/>
            <person name="Proux-Wera E."/>
            <person name="OhEigeartaigh S.S."/>
            <person name="Byrne K.P."/>
            <person name="Wolfe K.H."/>
        </authorList>
    </citation>
    <scope>NUCLEOTIDE SEQUENCE [LARGE SCALE GENOMIC DNA]</scope>
    <source>
        <strain evidence="9">ATCC MYA-139 / BCRC 22969 / CBS 8797 / CCRC 22969 / KCTC 17520 / NBRC 10181 / NCYC 3082</strain>
    </source>
</reference>
<keyword evidence="4" id="KW-0067">ATP-binding</keyword>